<proteinExistence type="predicted"/>
<evidence type="ECO:0000313" key="2">
    <source>
        <dbReference type="Proteomes" id="UP000294535"/>
    </source>
</evidence>
<keyword evidence="2" id="KW-1185">Reference proteome</keyword>
<comment type="caution">
    <text evidence="1">The sequence shown here is derived from an EMBL/GenBank/DDBJ whole genome shotgun (WGS) entry which is preliminary data.</text>
</comment>
<evidence type="ECO:0000313" key="1">
    <source>
        <dbReference type="EMBL" id="TDQ18612.1"/>
    </source>
</evidence>
<organism evidence="1 2">
    <name type="scientific">Algoriphagus boseongensis</name>
    <dbReference type="NCBI Taxonomy" id="1442587"/>
    <lineage>
        <taxon>Bacteria</taxon>
        <taxon>Pseudomonadati</taxon>
        <taxon>Bacteroidota</taxon>
        <taxon>Cytophagia</taxon>
        <taxon>Cytophagales</taxon>
        <taxon>Cyclobacteriaceae</taxon>
        <taxon>Algoriphagus</taxon>
    </lineage>
</organism>
<dbReference type="EMBL" id="SNYF01000005">
    <property type="protein sequence ID" value="TDQ18612.1"/>
    <property type="molecule type" value="Genomic_DNA"/>
</dbReference>
<protein>
    <submittedName>
        <fullName evidence="1">Uncharacterized protein</fullName>
    </submittedName>
</protein>
<dbReference type="Proteomes" id="UP000294535">
    <property type="component" value="Unassembled WGS sequence"/>
</dbReference>
<accession>A0A4R6T9Q6</accession>
<name>A0A4R6T9Q6_9BACT</name>
<dbReference type="AlphaFoldDB" id="A0A4R6T9Q6"/>
<gene>
    <name evidence="1" type="ORF">DFQ04_0417</name>
</gene>
<sequence>MFLILQKVALPTASSLVKKLELSVHYYDLNLEDTKSKELIDWFKEKELLTEEYNGELANFKNAYKVEK</sequence>
<reference evidence="1 2" key="1">
    <citation type="submission" date="2019-03" db="EMBL/GenBank/DDBJ databases">
        <title>Genomic Encyclopedia of Type Strains, Phase III (KMG-III): the genomes of soil and plant-associated and newly described type strains.</title>
        <authorList>
            <person name="Whitman W."/>
        </authorList>
    </citation>
    <scope>NUCLEOTIDE SEQUENCE [LARGE SCALE GENOMIC DNA]</scope>
    <source>
        <strain evidence="1 2">CECT 8446</strain>
    </source>
</reference>